<evidence type="ECO:0000313" key="2">
    <source>
        <dbReference type="Proteomes" id="UP001501556"/>
    </source>
</evidence>
<reference evidence="2" key="1">
    <citation type="journal article" date="2019" name="Int. J. Syst. Evol. Microbiol.">
        <title>The Global Catalogue of Microorganisms (GCM) 10K type strain sequencing project: providing services to taxonomists for standard genome sequencing and annotation.</title>
        <authorList>
            <consortium name="The Broad Institute Genomics Platform"/>
            <consortium name="The Broad Institute Genome Sequencing Center for Infectious Disease"/>
            <person name="Wu L."/>
            <person name="Ma J."/>
        </authorList>
    </citation>
    <scope>NUCLEOTIDE SEQUENCE [LARGE SCALE GENOMIC DNA]</scope>
    <source>
        <strain evidence="2">JCM 17217</strain>
    </source>
</reference>
<accession>A0ABP7PL93</accession>
<organism evidence="1 2">
    <name type="scientific">Hymenobacter antarcticus</name>
    <dbReference type="NCBI Taxonomy" id="486270"/>
    <lineage>
        <taxon>Bacteria</taxon>
        <taxon>Pseudomonadati</taxon>
        <taxon>Bacteroidota</taxon>
        <taxon>Cytophagia</taxon>
        <taxon>Cytophagales</taxon>
        <taxon>Hymenobacteraceae</taxon>
        <taxon>Hymenobacter</taxon>
    </lineage>
</organism>
<sequence length="86" mass="9910">MEHNTSATPTLRDIYDRLGPRNQSVKDVLKLLTDRGIKASRAGIYQTIHGRSQRREVVEAFLEVAEAEFTRRRQAEERTRQLAATE</sequence>
<keyword evidence="2" id="KW-1185">Reference proteome</keyword>
<dbReference type="EMBL" id="BAABDI010000005">
    <property type="protein sequence ID" value="GAA3967565.1"/>
    <property type="molecule type" value="Genomic_DNA"/>
</dbReference>
<dbReference type="RefSeq" id="WP_345122121.1">
    <property type="nucleotide sequence ID" value="NZ_BAABDI010000005.1"/>
</dbReference>
<proteinExistence type="predicted"/>
<gene>
    <name evidence="1" type="ORF">GCM10022407_12200</name>
</gene>
<evidence type="ECO:0000313" key="1">
    <source>
        <dbReference type="EMBL" id="GAA3967565.1"/>
    </source>
</evidence>
<protein>
    <submittedName>
        <fullName evidence="1">Uncharacterized protein</fullName>
    </submittedName>
</protein>
<name>A0ABP7PL93_9BACT</name>
<dbReference type="Proteomes" id="UP001501556">
    <property type="component" value="Unassembled WGS sequence"/>
</dbReference>
<comment type="caution">
    <text evidence="1">The sequence shown here is derived from an EMBL/GenBank/DDBJ whole genome shotgun (WGS) entry which is preliminary data.</text>
</comment>